<evidence type="ECO:0000256" key="1">
    <source>
        <dbReference type="SAM" id="MobiDB-lite"/>
    </source>
</evidence>
<evidence type="ECO:0000313" key="2">
    <source>
        <dbReference type="EnsemblMetazoa" id="XP_011408268.1"/>
    </source>
</evidence>
<dbReference type="InterPro" id="IPR052997">
    <property type="entry name" value="RRT15-like"/>
</dbReference>
<dbReference type="KEGG" id="aqu:105315352"/>
<dbReference type="PANTHER" id="PTHR33047:SF8">
    <property type="entry name" value="REGULATOR OF RDNA TRANSCRIPTION PROTEIN 15"/>
    <property type="match status" value="1"/>
</dbReference>
<protein>
    <submittedName>
        <fullName evidence="2">Uncharacterized protein</fullName>
    </submittedName>
</protein>
<feature type="region of interest" description="Disordered" evidence="1">
    <location>
        <begin position="71"/>
        <end position="161"/>
    </location>
</feature>
<evidence type="ECO:0000313" key="3">
    <source>
        <dbReference type="Proteomes" id="UP000007879"/>
    </source>
</evidence>
<feature type="compositionally biased region" description="Basic and acidic residues" evidence="1">
    <location>
        <begin position="29"/>
        <end position="38"/>
    </location>
</feature>
<accession>A0AAN0IRA8</accession>
<organism evidence="2 3">
    <name type="scientific">Amphimedon queenslandica</name>
    <name type="common">Sponge</name>
    <dbReference type="NCBI Taxonomy" id="400682"/>
    <lineage>
        <taxon>Eukaryota</taxon>
        <taxon>Metazoa</taxon>
        <taxon>Porifera</taxon>
        <taxon>Demospongiae</taxon>
        <taxon>Heteroscleromorpha</taxon>
        <taxon>Haplosclerida</taxon>
        <taxon>Niphatidae</taxon>
        <taxon>Amphimedon</taxon>
    </lineage>
</organism>
<name>A0AAN0IRA8_AMPQE</name>
<proteinExistence type="predicted"/>
<dbReference type="RefSeq" id="XP_011408268.1">
    <property type="nucleotide sequence ID" value="XM_011409966.1"/>
</dbReference>
<feature type="region of interest" description="Disordered" evidence="1">
    <location>
        <begin position="25"/>
        <end position="44"/>
    </location>
</feature>
<feature type="compositionally biased region" description="Basic and acidic residues" evidence="1">
    <location>
        <begin position="92"/>
        <end position="107"/>
    </location>
</feature>
<reference evidence="2" key="2">
    <citation type="submission" date="2024-06" db="UniProtKB">
        <authorList>
            <consortium name="EnsemblMetazoa"/>
        </authorList>
    </citation>
    <scope>IDENTIFICATION</scope>
</reference>
<dbReference type="Proteomes" id="UP000007879">
    <property type="component" value="Unassembled WGS sequence"/>
</dbReference>
<dbReference type="GeneID" id="105315352"/>
<keyword evidence="3" id="KW-1185">Reference proteome</keyword>
<dbReference type="PANTHER" id="PTHR33047">
    <property type="entry name" value="PROTEIN TAR1"/>
    <property type="match status" value="1"/>
</dbReference>
<dbReference type="EnsemblMetazoa" id="XM_011409966.1">
    <property type="protein sequence ID" value="XP_011408268.1"/>
    <property type="gene ID" value="LOC105315352"/>
</dbReference>
<sequence length="161" mass="17292">MIGRADIEGSKSNVAKNAWLPQASYPCELSHRRPKGDTKGSIGLAFTRIPPTEKHPQASICPFALPRVSPPSEAGLGAPALEFRGHTAPVKFRTDSVLDRPRERPGPAEHPAGRNRRSALSAGDPSLSTLRSPTPPRMRPLSWSSSSELNEERSSGLSLAP</sequence>
<reference evidence="3" key="1">
    <citation type="journal article" date="2010" name="Nature">
        <title>The Amphimedon queenslandica genome and the evolution of animal complexity.</title>
        <authorList>
            <person name="Srivastava M."/>
            <person name="Simakov O."/>
            <person name="Chapman J."/>
            <person name="Fahey B."/>
            <person name="Gauthier M.E."/>
            <person name="Mitros T."/>
            <person name="Richards G.S."/>
            <person name="Conaco C."/>
            <person name="Dacre M."/>
            <person name="Hellsten U."/>
            <person name="Larroux C."/>
            <person name="Putnam N.H."/>
            <person name="Stanke M."/>
            <person name="Adamska M."/>
            <person name="Darling A."/>
            <person name="Degnan S.M."/>
            <person name="Oakley T.H."/>
            <person name="Plachetzki D.C."/>
            <person name="Zhai Y."/>
            <person name="Adamski M."/>
            <person name="Calcino A."/>
            <person name="Cummins S.F."/>
            <person name="Goodstein D.M."/>
            <person name="Harris C."/>
            <person name="Jackson D.J."/>
            <person name="Leys S.P."/>
            <person name="Shu S."/>
            <person name="Woodcroft B.J."/>
            <person name="Vervoort M."/>
            <person name="Kosik K.S."/>
            <person name="Manning G."/>
            <person name="Degnan B.M."/>
            <person name="Rokhsar D.S."/>
        </authorList>
    </citation>
    <scope>NUCLEOTIDE SEQUENCE [LARGE SCALE GENOMIC DNA]</scope>
</reference>
<dbReference type="AlphaFoldDB" id="A0AAN0IRA8"/>